<evidence type="ECO:0008006" key="5">
    <source>
        <dbReference type="Google" id="ProtNLM"/>
    </source>
</evidence>
<feature type="transmembrane region" description="Helical" evidence="2">
    <location>
        <begin position="52"/>
        <end position="71"/>
    </location>
</feature>
<feature type="transmembrane region" description="Helical" evidence="2">
    <location>
        <begin position="92"/>
        <end position="109"/>
    </location>
</feature>
<comment type="caution">
    <text evidence="3">The sequence shown here is derived from an EMBL/GenBank/DDBJ whole genome shotgun (WGS) entry which is preliminary data.</text>
</comment>
<evidence type="ECO:0000313" key="3">
    <source>
        <dbReference type="EMBL" id="OAX82055.1"/>
    </source>
</evidence>
<keyword evidence="2" id="KW-0472">Membrane</keyword>
<feature type="transmembrane region" description="Helical" evidence="2">
    <location>
        <begin position="9"/>
        <end position="32"/>
    </location>
</feature>
<keyword evidence="2" id="KW-0812">Transmembrane</keyword>
<gene>
    <name evidence="3" type="ORF">ACJ72_03597</name>
</gene>
<protein>
    <recommendedName>
        <fullName evidence="5">Extracellular membrane protein CFEM domain-containing protein</fullName>
    </recommendedName>
</protein>
<keyword evidence="2" id="KW-1133">Transmembrane helix</keyword>
<organism evidence="3 4">
    <name type="scientific">Emergomyces africanus</name>
    <dbReference type="NCBI Taxonomy" id="1955775"/>
    <lineage>
        <taxon>Eukaryota</taxon>
        <taxon>Fungi</taxon>
        <taxon>Dikarya</taxon>
        <taxon>Ascomycota</taxon>
        <taxon>Pezizomycotina</taxon>
        <taxon>Eurotiomycetes</taxon>
        <taxon>Eurotiomycetidae</taxon>
        <taxon>Onygenales</taxon>
        <taxon>Ajellomycetaceae</taxon>
        <taxon>Emergomyces</taxon>
    </lineage>
</organism>
<evidence type="ECO:0000256" key="2">
    <source>
        <dbReference type="SAM" id="Phobius"/>
    </source>
</evidence>
<reference evidence="3 4" key="1">
    <citation type="submission" date="2015-07" db="EMBL/GenBank/DDBJ databases">
        <title>Emmonsia species relationships and genome sequence.</title>
        <authorList>
            <person name="Cuomo C.A."/>
            <person name="Schwartz I.S."/>
            <person name="Kenyon C."/>
            <person name="de Hoog G.S."/>
            <person name="Govender N.P."/>
            <person name="Botha A."/>
            <person name="Moreno L."/>
            <person name="de Vries M."/>
            <person name="Munoz J.F."/>
            <person name="Stielow J.B."/>
        </authorList>
    </citation>
    <scope>NUCLEOTIDE SEQUENCE [LARGE SCALE GENOMIC DNA]</scope>
    <source>
        <strain evidence="3 4">CBS 136260</strain>
    </source>
</reference>
<dbReference type="Proteomes" id="UP000091918">
    <property type="component" value="Unassembled WGS sequence"/>
</dbReference>
<dbReference type="EMBL" id="LGUA01000364">
    <property type="protein sequence ID" value="OAX82055.1"/>
    <property type="molecule type" value="Genomic_DNA"/>
</dbReference>
<sequence length="377" mass="41542">MAFQLAFRLAFRVVFHVTFDVAFDAAISGLWLATLIVSSRLDEEIESPSTEYISIQHGTIAVLFAAGDFMLKHLISFLSFICKFMLPAMARFAALLAVFSFLSYSLVAAQQPIDFEEQNRNARCDNDCFFGSFPPGSCTNDPACMCTQQKYRERYFCCMGEKCSSSVLPDSIQRISLDCEDRNLTFTFDPEAVCGIKLITTLASATPTGTLESTSAASSSTIASQTVPIETQTTAGGPVPTTTPNGASPVRVMLKAAVILVAASEIGIIMVHADSRLHLQKIRHKENIEGRQNTSTDYNSPLFLDWHTSYHTFDMTLWGSKNPLMKLTSMTRQSRIGILLEHLSTRAGRTSTKTHLSNKNVIDSELNLFPDIADLVV</sequence>
<evidence type="ECO:0000256" key="1">
    <source>
        <dbReference type="SAM" id="MobiDB-lite"/>
    </source>
</evidence>
<feature type="region of interest" description="Disordered" evidence="1">
    <location>
        <begin position="213"/>
        <end position="244"/>
    </location>
</feature>
<evidence type="ECO:0000313" key="4">
    <source>
        <dbReference type="Proteomes" id="UP000091918"/>
    </source>
</evidence>
<dbReference type="STRING" id="1658172.A0A1B7NZ37"/>
<dbReference type="AlphaFoldDB" id="A0A1B7NZ37"/>
<dbReference type="OrthoDB" id="5234364at2759"/>
<proteinExistence type="predicted"/>
<name>A0A1B7NZ37_9EURO</name>
<accession>A0A1B7NZ37</accession>
<keyword evidence="4" id="KW-1185">Reference proteome</keyword>